<sequence>MEVYIGVALVLCSAFTHSVWNLFTKKSLHKATFLWSLHLIASIIFMPFFIKDLIHLEAGLKEWGFLLLSFMFQGIYFLMLSKAYQVGELSRIYPMMRGMAALLVPLFSLGLYGEQLTGLGWFGLACIVGGLFAIGGLMNPNWKEQGPLLKIALIVGLCTTGYTLTDKFVVSFMTPLGLLQLGNLAAFFILIPDVVKAKQVKAEWRLNWRTILLGAVLTPGSYLIFLFAMKLAPLAQIAPMREFSIVFGTVLGMLILKEKQGLPRMAMALLITCGMMLVGLFGTPV</sequence>
<keyword evidence="3" id="KW-1003">Cell membrane</keyword>
<dbReference type="AlphaFoldDB" id="A0A1X7LCD2"/>
<dbReference type="SUPFAM" id="SSF103481">
    <property type="entry name" value="Multidrug resistance efflux transporter EmrE"/>
    <property type="match status" value="2"/>
</dbReference>
<evidence type="ECO:0000256" key="10">
    <source>
        <dbReference type="ARBA" id="ARBA00023098"/>
    </source>
</evidence>
<evidence type="ECO:0000313" key="14">
    <source>
        <dbReference type="EMBL" id="SMG51154.1"/>
    </source>
</evidence>
<dbReference type="PANTHER" id="PTHR30561">
    <property type="entry name" value="SMR FAMILY PROTON-DEPENDENT DRUG EFFLUX TRANSPORTER SUGE"/>
    <property type="match status" value="1"/>
</dbReference>
<evidence type="ECO:0000256" key="2">
    <source>
        <dbReference type="ARBA" id="ARBA00007362"/>
    </source>
</evidence>
<dbReference type="EMBL" id="FXAZ01000004">
    <property type="protein sequence ID" value="SMG51154.1"/>
    <property type="molecule type" value="Genomic_DNA"/>
</dbReference>
<dbReference type="GO" id="GO:0005886">
    <property type="term" value="C:plasma membrane"/>
    <property type="evidence" value="ECO:0007669"/>
    <property type="project" value="UniProtKB-SubCell"/>
</dbReference>
<feature type="transmembrane region" description="Helical" evidence="12">
    <location>
        <begin position="265"/>
        <end position="283"/>
    </location>
</feature>
<dbReference type="InterPro" id="IPR000620">
    <property type="entry name" value="EamA_dom"/>
</dbReference>
<feature type="transmembrane region" description="Helical" evidence="12">
    <location>
        <begin position="147"/>
        <end position="164"/>
    </location>
</feature>
<dbReference type="STRING" id="1852522.SAMN06295960_3231"/>
<evidence type="ECO:0000256" key="4">
    <source>
        <dbReference type="ARBA" id="ARBA00022516"/>
    </source>
</evidence>
<evidence type="ECO:0000256" key="7">
    <source>
        <dbReference type="ARBA" id="ARBA00022692"/>
    </source>
</evidence>
<keyword evidence="7 12" id="KW-0812">Transmembrane</keyword>
<evidence type="ECO:0000256" key="5">
    <source>
        <dbReference type="ARBA" id="ARBA00022519"/>
    </source>
</evidence>
<keyword evidence="10" id="KW-0443">Lipid metabolism</keyword>
<feature type="transmembrane region" description="Helical" evidence="12">
    <location>
        <begin position="6"/>
        <end position="24"/>
    </location>
</feature>
<dbReference type="PANTHER" id="PTHR30561:SF9">
    <property type="entry name" value="4-AMINO-4-DEOXY-L-ARABINOSE-PHOSPHOUNDECAPRENOL FLIPPASE SUBUNIT ARNF-RELATED"/>
    <property type="match status" value="1"/>
</dbReference>
<keyword evidence="8" id="KW-0448">Lipopolysaccharide biosynthesis</keyword>
<feature type="transmembrane region" description="Helical" evidence="12">
    <location>
        <begin position="62"/>
        <end position="80"/>
    </location>
</feature>
<reference evidence="14 15" key="1">
    <citation type="submission" date="2017-04" db="EMBL/GenBank/DDBJ databases">
        <authorList>
            <person name="Afonso C.L."/>
            <person name="Miller P.J."/>
            <person name="Scott M.A."/>
            <person name="Spackman E."/>
            <person name="Goraichik I."/>
            <person name="Dimitrov K.M."/>
            <person name="Suarez D.L."/>
            <person name="Swayne D.E."/>
        </authorList>
    </citation>
    <scope>NUCLEOTIDE SEQUENCE [LARGE SCALE GENOMIC DNA]</scope>
    <source>
        <strain evidence="14 15">11</strain>
    </source>
</reference>
<dbReference type="GO" id="GO:0009103">
    <property type="term" value="P:lipopolysaccharide biosynthetic process"/>
    <property type="evidence" value="ECO:0007669"/>
    <property type="project" value="UniProtKB-KW"/>
</dbReference>
<keyword evidence="4" id="KW-0444">Lipid biosynthesis</keyword>
<keyword evidence="15" id="KW-1185">Reference proteome</keyword>
<organism evidence="14 15">
    <name type="scientific">Paenibacillus aquistagni</name>
    <dbReference type="NCBI Taxonomy" id="1852522"/>
    <lineage>
        <taxon>Bacteria</taxon>
        <taxon>Bacillati</taxon>
        <taxon>Bacillota</taxon>
        <taxon>Bacilli</taxon>
        <taxon>Bacillales</taxon>
        <taxon>Paenibacillaceae</taxon>
        <taxon>Paenibacillus</taxon>
    </lineage>
</organism>
<feature type="transmembrane region" description="Helical" evidence="12">
    <location>
        <begin position="92"/>
        <end position="113"/>
    </location>
</feature>
<protein>
    <submittedName>
        <fullName evidence="14">EamA-like transporter family protein</fullName>
    </submittedName>
</protein>
<comment type="similarity">
    <text evidence="2">Belongs to the EamA transporter family.</text>
</comment>
<comment type="subcellular location">
    <subcellularLocation>
        <location evidence="1">Cell membrane</location>
        <topology evidence="1">Multi-pass membrane protein</topology>
    </subcellularLocation>
</comment>
<evidence type="ECO:0000256" key="6">
    <source>
        <dbReference type="ARBA" id="ARBA00022556"/>
    </source>
</evidence>
<dbReference type="Pfam" id="PF00892">
    <property type="entry name" value="EamA"/>
    <property type="match status" value="2"/>
</dbReference>
<dbReference type="OrthoDB" id="157232at2"/>
<dbReference type="InterPro" id="IPR000390">
    <property type="entry name" value="Small_drug/metabolite_transptr"/>
</dbReference>
<feature type="transmembrane region" description="Helical" evidence="12">
    <location>
        <begin position="211"/>
        <end position="232"/>
    </location>
</feature>
<feature type="domain" description="EamA" evidence="13">
    <location>
        <begin position="151"/>
        <end position="278"/>
    </location>
</feature>
<name>A0A1X7LCD2_9BACL</name>
<evidence type="ECO:0000256" key="8">
    <source>
        <dbReference type="ARBA" id="ARBA00022985"/>
    </source>
</evidence>
<evidence type="ECO:0000256" key="12">
    <source>
        <dbReference type="SAM" id="Phobius"/>
    </source>
</evidence>
<keyword evidence="5" id="KW-0997">Cell inner membrane</keyword>
<evidence type="ECO:0000256" key="3">
    <source>
        <dbReference type="ARBA" id="ARBA00022475"/>
    </source>
</evidence>
<gene>
    <name evidence="14" type="ORF">SAMN06295960_3231</name>
</gene>
<feature type="transmembrane region" description="Helical" evidence="12">
    <location>
        <begin position="31"/>
        <end position="50"/>
    </location>
</feature>
<dbReference type="InterPro" id="IPR037185">
    <property type="entry name" value="EmrE-like"/>
</dbReference>
<feature type="transmembrane region" description="Helical" evidence="12">
    <location>
        <begin position="170"/>
        <end position="191"/>
    </location>
</feature>
<dbReference type="Gene3D" id="1.10.3730.20">
    <property type="match status" value="2"/>
</dbReference>
<evidence type="ECO:0000256" key="1">
    <source>
        <dbReference type="ARBA" id="ARBA00004651"/>
    </source>
</evidence>
<evidence type="ECO:0000256" key="9">
    <source>
        <dbReference type="ARBA" id="ARBA00022989"/>
    </source>
</evidence>
<evidence type="ECO:0000256" key="11">
    <source>
        <dbReference type="ARBA" id="ARBA00023136"/>
    </source>
</evidence>
<feature type="transmembrane region" description="Helical" evidence="12">
    <location>
        <begin position="119"/>
        <end position="138"/>
    </location>
</feature>
<dbReference type="RefSeq" id="WP_085495751.1">
    <property type="nucleotide sequence ID" value="NZ_FXAZ01000004.1"/>
</dbReference>
<feature type="transmembrane region" description="Helical" evidence="12">
    <location>
        <begin position="238"/>
        <end position="256"/>
    </location>
</feature>
<proteinExistence type="inferred from homology"/>
<keyword evidence="11 12" id="KW-0472">Membrane</keyword>
<evidence type="ECO:0000313" key="15">
    <source>
        <dbReference type="Proteomes" id="UP000193834"/>
    </source>
</evidence>
<dbReference type="Proteomes" id="UP000193834">
    <property type="component" value="Unassembled WGS sequence"/>
</dbReference>
<keyword evidence="6" id="KW-0441">Lipid A biosynthesis</keyword>
<accession>A0A1X7LCD2</accession>
<dbReference type="GO" id="GO:0022857">
    <property type="term" value="F:transmembrane transporter activity"/>
    <property type="evidence" value="ECO:0007669"/>
    <property type="project" value="InterPro"/>
</dbReference>
<feature type="domain" description="EamA" evidence="13">
    <location>
        <begin position="5"/>
        <end position="134"/>
    </location>
</feature>
<evidence type="ECO:0000259" key="13">
    <source>
        <dbReference type="Pfam" id="PF00892"/>
    </source>
</evidence>
<keyword evidence="9 12" id="KW-1133">Transmembrane helix</keyword>